<dbReference type="SUPFAM" id="SSF53474">
    <property type="entry name" value="alpha/beta-Hydrolases"/>
    <property type="match status" value="1"/>
</dbReference>
<feature type="repeat" description="ANK" evidence="5">
    <location>
        <begin position="714"/>
        <end position="746"/>
    </location>
</feature>
<sequence length="1763" mass="193912">MMKRRAGTIPDETWKKHKGDIVSLYQSSTLESVMQLMSERHGFHASKNQYTRMFKKWGIRRYSNVRDWRKIDRCIRKRRSKGKASNLILYGNPISQDKLEKEIARNVSFTDRMFDTKDDDDVSIPDGITIFTPPATMVFPPHNCVIRTDNLPWYLFNQEFKSQIILQKALSDSTSFMTGLVLDSLAHSIHDPRLASLKTFHAQQDLVPSSIFTTTSGLDNISLDLGNMFDPLPDVWLSWVNASPNSMPIDPENPTSVTSLLQRATAGYFGASLESIYKTYIVEDNRVGPYTALNLNTHSNPTAYQLFSLLIFLVTNNLSYMEPVQRIYEWAKSNSCIWILTEILKSKSTTIDVFATKLFAVAVRVSDGEMIRNLVSRNVDIDTPIESAWPRKYFRTALSLAVAQRNMKMIKVLLALGATPTVLEIDSMEFKATCASLWSPQNIEILRLLLNHGANPECLILDKPRGYPLIKAASEGSLGAVSLLLGAGAGVNLSDRERRGTALQASVVGGHVQVVRALLKAEADVNKVYIDDSDLIDFTSATFFGKFHRLQTAIQLATRENHTEIALLLLQSGALVNFCPVLTIDGLGWIDRQFAVWEKDLSIAHETLPFAFAIQYAAQNNNVLLVHQLLAAGAMVDSRIGIEHGDTPLQIAARLGNVELVSLLLAYGADVNAAPSKYNGRTAIQAAAESGSIEIMQMLINVGANIHASPGWSRGRTTLQAALENGHINAARRLLLAGAYVNASPGFSKGLTALQAAVSFGDIEIVKELLNQGADVNAAAAPKGGLTALQAAVERRHIDLLELLLQTGADVDALPSEFYNKTALQCAVKMDWMEGVQLLLNYNPEVRMIPPYQECDEAHSALGWAINNENHDMIVLLLNHGAGPNDPVTNSQIAPPTAFLYALSSLDLPNSLEIIELFVKKGANVNSCWGSESTLEVAIAAVPASVEVVRMMIELISRTTPNQNNDWVEKSLTRITVDCEDTIDMKLVQLLLDAGADINAKNPDDETTILQNFARYGSPEHVEFLLQNGAEVNTPATKRIGTPLQEAIKWQGETRIPDLLLEHGADVNAAPARSRGVTALQAAAIRGYLPLALKLLERGADVTAAPSAEHGRTAIDGAAEHGYLDMLQLLLNAYGNQEGLAALQIKETTILLLFAAIIITISSRYSKGSRIGSRLSIGLLATASLLLLHEPTVRRLYTSYNQIPPRVHIKNGTLQGIHLSEFKEDLFLGIPFASPPIGERRLRRPAPYQKAWNGIRDATERGVSCPGYGPLHEGLTLGEDCLTLDIVRPSGISKSNNLPVFVWIYGGNFVAGSSADPRYNTSYIVNASVVIDKPIIAVSINYRLGGWGFLASKEVVAAGESNIGLYDQRLALRWIHENIRDFGGDPAKVTIAGESAGGFSVGYHLTAFDGRNNGLFRAAIMESGNSMGPAVYSLSQLDTTYQPIYDNIIKTVHCSKATDTLECLRHVPYKAFYDAAAPFAIYPIVDGDFLTRLPSESFAQGLIADVAILAGTNTDECTAFAPRRTPSKNSRITPALAVPGLGLGGILDTDRDVRTLISEINGGLDDAIVTKIMELYPDDPVQGCPFGTGSERFDDQGGYQYKRGAALIADEIFHAGRRHTVNMYASRPKEQRKPVYSFRFDQTPWNGIEQIMAPVAPCNATHFSEICHVFNIHPSISINHTNWIGPSAEYYELSKLMSRAWISFVHDLDPNNHGITHTVPHWPDYSMSLQNFVFRVNDSVVEDDDWRLKQLEYWGGIWRQLST</sequence>
<dbReference type="PRINTS" id="PR01415">
    <property type="entry name" value="ANKYRIN"/>
</dbReference>
<dbReference type="InterPro" id="IPR019819">
    <property type="entry name" value="Carboxylesterase_B_CS"/>
</dbReference>
<evidence type="ECO:0000256" key="2">
    <source>
        <dbReference type="ARBA" id="ARBA00022737"/>
    </source>
</evidence>
<feature type="repeat" description="ANK" evidence="5">
    <location>
        <begin position="784"/>
        <end position="816"/>
    </location>
</feature>
<dbReference type="GO" id="GO:0016787">
    <property type="term" value="F:hydrolase activity"/>
    <property type="evidence" value="ECO:0007669"/>
    <property type="project" value="UniProtKB-KW"/>
</dbReference>
<dbReference type="EMBL" id="DF933809">
    <property type="protein sequence ID" value="GAM33735.1"/>
    <property type="molecule type" value="Genomic_DNA"/>
</dbReference>
<evidence type="ECO:0000259" key="7">
    <source>
        <dbReference type="Pfam" id="PF14420"/>
    </source>
</evidence>
<feature type="repeat" description="ANK" evidence="5">
    <location>
        <begin position="644"/>
        <end position="676"/>
    </location>
</feature>
<dbReference type="InterPro" id="IPR002018">
    <property type="entry name" value="CarbesteraseB"/>
</dbReference>
<evidence type="ECO:0000313" key="8">
    <source>
        <dbReference type="EMBL" id="GAM33735.1"/>
    </source>
</evidence>
<evidence type="ECO:0000313" key="9">
    <source>
        <dbReference type="Proteomes" id="UP000053095"/>
    </source>
</evidence>
<evidence type="ECO:0000259" key="6">
    <source>
        <dbReference type="Pfam" id="PF00135"/>
    </source>
</evidence>
<dbReference type="InterPro" id="IPR002110">
    <property type="entry name" value="Ankyrin_rpt"/>
</dbReference>
<dbReference type="PROSITE" id="PS00941">
    <property type="entry name" value="CARBOXYLESTERASE_B_2"/>
    <property type="match status" value="1"/>
</dbReference>
<dbReference type="InterPro" id="IPR025676">
    <property type="entry name" value="Clr5_dom"/>
</dbReference>
<dbReference type="PROSITE" id="PS50088">
    <property type="entry name" value="ANK_REPEAT"/>
    <property type="match status" value="7"/>
</dbReference>
<protein>
    <submittedName>
        <fullName evidence="8">Uncharacterized protein</fullName>
    </submittedName>
</protein>
<feature type="repeat" description="ANK" evidence="5">
    <location>
        <begin position="749"/>
        <end position="781"/>
    </location>
</feature>
<comment type="similarity">
    <text evidence="1">Belongs to the type-B carboxylesterase/lipase family.</text>
</comment>
<feature type="domain" description="Clr5" evidence="7">
    <location>
        <begin position="10"/>
        <end position="60"/>
    </location>
</feature>
<dbReference type="SMART" id="SM00248">
    <property type="entry name" value="ANK"/>
    <property type="match status" value="20"/>
</dbReference>
<feature type="repeat" description="ANK" evidence="5">
    <location>
        <begin position="1075"/>
        <end position="1107"/>
    </location>
</feature>
<feature type="domain" description="Carboxylesterase type B" evidence="6">
    <location>
        <begin position="1205"/>
        <end position="1748"/>
    </location>
</feature>
<dbReference type="PANTHER" id="PTHR24198">
    <property type="entry name" value="ANKYRIN REPEAT AND PROTEIN KINASE DOMAIN-CONTAINING PROTEIN"/>
    <property type="match status" value="1"/>
</dbReference>
<accession>A0A698XL68</accession>
<dbReference type="PANTHER" id="PTHR24198:SF165">
    <property type="entry name" value="ANKYRIN REPEAT-CONTAINING PROTEIN-RELATED"/>
    <property type="match status" value="1"/>
</dbReference>
<dbReference type="PROSITE" id="PS00122">
    <property type="entry name" value="CARBOXYLESTERASE_B_1"/>
    <property type="match status" value="1"/>
</dbReference>
<dbReference type="InterPro" id="IPR019826">
    <property type="entry name" value="Carboxylesterase_B_AS"/>
</dbReference>
<dbReference type="Proteomes" id="UP000053095">
    <property type="component" value="Unassembled WGS sequence"/>
</dbReference>
<dbReference type="Pfam" id="PF12796">
    <property type="entry name" value="Ank_2"/>
    <property type="match status" value="5"/>
</dbReference>
<keyword evidence="2" id="KW-0677">Repeat</keyword>
<dbReference type="Pfam" id="PF00135">
    <property type="entry name" value="COesterase"/>
    <property type="match status" value="1"/>
</dbReference>
<dbReference type="InterPro" id="IPR036770">
    <property type="entry name" value="Ankyrin_rpt-contain_sf"/>
</dbReference>
<reference evidence="9" key="1">
    <citation type="journal article" date="2015" name="Genome Announc.">
        <title>Draft genome sequence of Talaromyces cellulolyticus strain Y-94, a source of lignocellulosic biomass-degrading enzymes.</title>
        <authorList>
            <person name="Fujii T."/>
            <person name="Koike H."/>
            <person name="Sawayama S."/>
            <person name="Yano S."/>
            <person name="Inoue H."/>
        </authorList>
    </citation>
    <scope>NUCLEOTIDE SEQUENCE [LARGE SCALE GENOMIC DNA]</scope>
    <source>
        <strain evidence="9">Y-94</strain>
    </source>
</reference>
<name>A0A698XL68_TALPI</name>
<proteinExistence type="inferred from homology"/>
<keyword evidence="3" id="KW-0378">Hydrolase</keyword>
<dbReference type="Pfam" id="PF14420">
    <property type="entry name" value="Clr5"/>
    <property type="match status" value="1"/>
</dbReference>
<keyword evidence="9" id="KW-1185">Reference proteome</keyword>
<keyword evidence="4 5" id="KW-0040">ANK repeat</keyword>
<dbReference type="SUPFAM" id="SSF48403">
    <property type="entry name" value="Ankyrin repeat"/>
    <property type="match status" value="3"/>
</dbReference>
<feature type="repeat" description="ANK" evidence="5">
    <location>
        <begin position="468"/>
        <end position="496"/>
    </location>
</feature>
<dbReference type="PROSITE" id="PS50297">
    <property type="entry name" value="ANK_REP_REGION"/>
    <property type="match status" value="6"/>
</dbReference>
<dbReference type="InterPro" id="IPR029058">
    <property type="entry name" value="AB_hydrolase_fold"/>
</dbReference>
<evidence type="ECO:0000256" key="1">
    <source>
        <dbReference type="ARBA" id="ARBA00005964"/>
    </source>
</evidence>
<evidence type="ECO:0000256" key="4">
    <source>
        <dbReference type="ARBA" id="ARBA00023043"/>
    </source>
</evidence>
<evidence type="ECO:0000256" key="5">
    <source>
        <dbReference type="PROSITE-ProRule" id="PRU00023"/>
    </source>
</evidence>
<organism evidence="8 9">
    <name type="scientific">Talaromyces pinophilus</name>
    <name type="common">Penicillium pinophilum</name>
    <dbReference type="NCBI Taxonomy" id="128442"/>
    <lineage>
        <taxon>Eukaryota</taxon>
        <taxon>Fungi</taxon>
        <taxon>Dikarya</taxon>
        <taxon>Ascomycota</taxon>
        <taxon>Pezizomycotina</taxon>
        <taxon>Eurotiomycetes</taxon>
        <taxon>Eurotiomycetidae</taxon>
        <taxon>Eurotiales</taxon>
        <taxon>Trichocomaceae</taxon>
        <taxon>Talaromyces</taxon>
        <taxon>Talaromyces sect. Talaromyces</taxon>
    </lineage>
</organism>
<dbReference type="Gene3D" id="3.40.50.1820">
    <property type="entry name" value="alpha/beta hydrolase"/>
    <property type="match status" value="1"/>
</dbReference>
<evidence type="ECO:0000256" key="3">
    <source>
        <dbReference type="ARBA" id="ARBA00022801"/>
    </source>
</evidence>
<feature type="repeat" description="ANK" evidence="5">
    <location>
        <begin position="679"/>
        <end position="711"/>
    </location>
</feature>
<gene>
    <name evidence="8" type="ORF">TCE0_013f00856</name>
</gene>
<dbReference type="Gene3D" id="1.25.40.20">
    <property type="entry name" value="Ankyrin repeat-containing domain"/>
    <property type="match status" value="5"/>
</dbReference>